<keyword evidence="3" id="KW-1185">Reference proteome</keyword>
<dbReference type="PANTHER" id="PTHR43591">
    <property type="entry name" value="METHYLTRANSFERASE"/>
    <property type="match status" value="1"/>
</dbReference>
<dbReference type="Proteomes" id="UP000252585">
    <property type="component" value="Unassembled WGS sequence"/>
</dbReference>
<dbReference type="GO" id="GO:0008757">
    <property type="term" value="F:S-adenosylmethionine-dependent methyltransferase activity"/>
    <property type="evidence" value="ECO:0007669"/>
    <property type="project" value="InterPro"/>
</dbReference>
<dbReference type="Pfam" id="PF08241">
    <property type="entry name" value="Methyltransf_11"/>
    <property type="match status" value="1"/>
</dbReference>
<sequence>MKKTNYSKIAGKYDNNQFRVDEIRFDHDLKSYIENNIKSEYNVLDLSCGTGLYLEKQSNYFEGVNINWHGLDLSEQMLKKAKQKVSNSKFTTANVEAMPYPSEQFDFISNNYAFHHYINKEQALNEIYRVLQEGGIYKLHNISIQDMPKWWVYHYFPAAYYEDIKRFWSKEIIFHELTTRDLKVNLKIEYRMESIKVIDYLDYAKNRDISVLTLINDKDYEEGLGKMIDDIKTNPDKTIVNDFAEMFCITKKL</sequence>
<dbReference type="CDD" id="cd02440">
    <property type="entry name" value="AdoMet_MTases"/>
    <property type="match status" value="1"/>
</dbReference>
<dbReference type="Gene3D" id="3.40.50.150">
    <property type="entry name" value="Vaccinia Virus protein VP39"/>
    <property type="match status" value="1"/>
</dbReference>
<protein>
    <submittedName>
        <fullName evidence="2">Ubiquinone/menaquinone biosynthesis C-methylase UbiE</fullName>
    </submittedName>
</protein>
<gene>
    <name evidence="2" type="ORF">DFR57_12528</name>
</gene>
<comment type="caution">
    <text evidence="2">The sequence shown here is derived from an EMBL/GenBank/DDBJ whole genome shotgun (WGS) entry which is preliminary data.</text>
</comment>
<dbReference type="PANTHER" id="PTHR43591:SF110">
    <property type="entry name" value="RHODANESE DOMAIN-CONTAINING PROTEIN"/>
    <property type="match status" value="1"/>
</dbReference>
<dbReference type="OrthoDB" id="43862at2"/>
<dbReference type="SUPFAM" id="SSF53335">
    <property type="entry name" value="S-adenosyl-L-methionine-dependent methyltransferases"/>
    <property type="match status" value="1"/>
</dbReference>
<keyword evidence="2" id="KW-0808">Transferase</keyword>
<evidence type="ECO:0000313" key="2">
    <source>
        <dbReference type="EMBL" id="RCW62585.1"/>
    </source>
</evidence>
<evidence type="ECO:0000313" key="3">
    <source>
        <dbReference type="Proteomes" id="UP000252585"/>
    </source>
</evidence>
<evidence type="ECO:0000259" key="1">
    <source>
        <dbReference type="Pfam" id="PF08241"/>
    </source>
</evidence>
<dbReference type="EMBL" id="QPJJ01000025">
    <property type="protein sequence ID" value="RCW62585.1"/>
    <property type="molecule type" value="Genomic_DNA"/>
</dbReference>
<name>A0A368X459_9BACI</name>
<keyword evidence="2" id="KW-0830">Ubiquinone</keyword>
<accession>A0A368X459</accession>
<dbReference type="InterPro" id="IPR013216">
    <property type="entry name" value="Methyltransf_11"/>
</dbReference>
<dbReference type="GO" id="GO:0032259">
    <property type="term" value="P:methylation"/>
    <property type="evidence" value="ECO:0007669"/>
    <property type="project" value="UniProtKB-KW"/>
</dbReference>
<reference evidence="2 3" key="1">
    <citation type="submission" date="2018-07" db="EMBL/GenBank/DDBJ databases">
        <title>Genomic Encyclopedia of Type Strains, Phase IV (KMG-IV): sequencing the most valuable type-strain genomes for metagenomic binning, comparative biology and taxonomic classification.</title>
        <authorList>
            <person name="Goeker M."/>
        </authorList>
    </citation>
    <scope>NUCLEOTIDE SEQUENCE [LARGE SCALE GENOMIC DNA]</scope>
    <source>
        <strain evidence="2 3">DSM 27696</strain>
    </source>
</reference>
<dbReference type="RefSeq" id="WP_114354572.1">
    <property type="nucleotide sequence ID" value="NZ_QPJJ01000025.1"/>
</dbReference>
<organism evidence="2 3">
    <name type="scientific">Saliterribacillus persicus</name>
    <dbReference type="NCBI Taxonomy" id="930114"/>
    <lineage>
        <taxon>Bacteria</taxon>
        <taxon>Bacillati</taxon>
        <taxon>Bacillota</taxon>
        <taxon>Bacilli</taxon>
        <taxon>Bacillales</taxon>
        <taxon>Bacillaceae</taxon>
        <taxon>Saliterribacillus</taxon>
    </lineage>
</organism>
<proteinExistence type="predicted"/>
<dbReference type="InterPro" id="IPR029063">
    <property type="entry name" value="SAM-dependent_MTases_sf"/>
</dbReference>
<keyword evidence="2" id="KW-0489">Methyltransferase</keyword>
<dbReference type="AlphaFoldDB" id="A0A368X459"/>
<feature type="domain" description="Methyltransferase type 11" evidence="1">
    <location>
        <begin position="44"/>
        <end position="137"/>
    </location>
</feature>